<sequence length="359" mass="40087">MKLTKFYLAALVFPLLMLQSEAKSKGSGKLFSADNPNIQYTGRIDFSNPKLPKFWSPGVYVQAKFKGNNCKVIVHDEVLYGNNHNYIEIAVDNQKPYRIQTKGKTDTINVFKGLDNGEHIITICKDTESGIGYLQFAGIICDQLLPLSAKPKHKIEYIGDSITCGTGSDLSVVDCGKGQWYDQHNAYMSYGPTSARLLNAQWALTAVSGIGLMHSCCDMKIVMPPVFDKVNLREDSIKWNFSKYQPDVVTICLGQNDGVQDSVKFADNYIRFIKAIRGHYPKASIVCLTSPMADFALTKVLKNYLTGIVKSVNKGGDKNVSSYFFSKRFNHGCGDHPNMAEHQVMAMEVASYIKKLKNW</sequence>
<dbReference type="SUPFAM" id="SSF52266">
    <property type="entry name" value="SGNH hydrolase"/>
    <property type="match status" value="1"/>
</dbReference>
<keyword evidence="5" id="KW-1185">Reference proteome</keyword>
<feature type="domain" description="SGNH hydrolase-type esterase" evidence="2">
    <location>
        <begin position="158"/>
        <end position="305"/>
    </location>
</feature>
<feature type="chain" id="PRO_5029784620" evidence="1">
    <location>
        <begin position="23"/>
        <end position="359"/>
    </location>
</feature>
<reference evidence="4 5" key="1">
    <citation type="submission" date="2019-12" db="EMBL/GenBank/DDBJ databases">
        <title>Mucilaginibacter sp. HMF7410 genome sequencing and assembly.</title>
        <authorList>
            <person name="Kang H."/>
            <person name="Cha I."/>
            <person name="Kim H."/>
            <person name="Joh K."/>
        </authorList>
    </citation>
    <scope>NUCLEOTIDE SEQUENCE [LARGE SCALE GENOMIC DNA]</scope>
    <source>
        <strain evidence="4 5">HMF7410</strain>
    </source>
</reference>
<dbReference type="Pfam" id="PF13472">
    <property type="entry name" value="Lipase_GDSL_2"/>
    <property type="match status" value="1"/>
</dbReference>
<evidence type="ECO:0000313" key="5">
    <source>
        <dbReference type="Proteomes" id="UP000462014"/>
    </source>
</evidence>
<dbReference type="CDD" id="cd01831">
    <property type="entry name" value="Endoglucanase_E_like"/>
    <property type="match status" value="1"/>
</dbReference>
<dbReference type="Gene3D" id="3.40.50.1110">
    <property type="entry name" value="SGNH hydrolase"/>
    <property type="match status" value="1"/>
</dbReference>
<proteinExistence type="predicted"/>
<dbReference type="RefSeq" id="WP_157568306.1">
    <property type="nucleotide sequence ID" value="NZ_WPIK01000013.1"/>
</dbReference>
<name>A0A7K1SZJ7_9SPHI</name>
<evidence type="ECO:0000259" key="3">
    <source>
        <dbReference type="Pfam" id="PF17996"/>
    </source>
</evidence>
<accession>A0A7K1SZJ7</accession>
<protein>
    <submittedName>
        <fullName evidence="4">Acetyl xylan esterase</fullName>
    </submittedName>
</protein>
<dbReference type="InterPro" id="IPR037461">
    <property type="entry name" value="CtCE2-like_dom"/>
</dbReference>
<dbReference type="Pfam" id="PF17996">
    <property type="entry name" value="CE2_N"/>
    <property type="match status" value="1"/>
</dbReference>
<gene>
    <name evidence="4" type="ORF">GO621_14540</name>
</gene>
<dbReference type="InterPro" id="IPR013830">
    <property type="entry name" value="SGNH_hydro"/>
</dbReference>
<dbReference type="InterPro" id="IPR036514">
    <property type="entry name" value="SGNH_hydro_sf"/>
</dbReference>
<evidence type="ECO:0000256" key="1">
    <source>
        <dbReference type="SAM" id="SignalP"/>
    </source>
</evidence>
<feature type="domain" description="Carbohydrate esterase 2 N-terminal" evidence="3">
    <location>
        <begin position="40"/>
        <end position="146"/>
    </location>
</feature>
<dbReference type="PANTHER" id="PTHR37834">
    <property type="entry name" value="GDSL-LIKE LIPASE/ACYLHYDROLASE DOMAIN PROTEIN (AFU_ORTHOLOGUE AFUA_2G00620)"/>
    <property type="match status" value="1"/>
</dbReference>
<dbReference type="Proteomes" id="UP000462014">
    <property type="component" value="Unassembled WGS sequence"/>
</dbReference>
<comment type="caution">
    <text evidence="4">The sequence shown here is derived from an EMBL/GenBank/DDBJ whole genome shotgun (WGS) entry which is preliminary data.</text>
</comment>
<dbReference type="InterPro" id="IPR052762">
    <property type="entry name" value="PCW_deacetylase/CE"/>
</dbReference>
<dbReference type="Gene3D" id="2.60.120.260">
    <property type="entry name" value="Galactose-binding domain-like"/>
    <property type="match status" value="1"/>
</dbReference>
<dbReference type="GO" id="GO:0052689">
    <property type="term" value="F:carboxylic ester hydrolase activity"/>
    <property type="evidence" value="ECO:0007669"/>
    <property type="project" value="InterPro"/>
</dbReference>
<dbReference type="InterPro" id="IPR040794">
    <property type="entry name" value="CE2_N"/>
</dbReference>
<dbReference type="PANTHER" id="PTHR37834:SF2">
    <property type="entry name" value="ESTERASE, SGNH HYDROLASE-TYPE"/>
    <property type="match status" value="1"/>
</dbReference>
<dbReference type="AlphaFoldDB" id="A0A7K1SZJ7"/>
<dbReference type="EMBL" id="WPIK01000013">
    <property type="protein sequence ID" value="MVN22744.1"/>
    <property type="molecule type" value="Genomic_DNA"/>
</dbReference>
<feature type="signal peptide" evidence="1">
    <location>
        <begin position="1"/>
        <end position="22"/>
    </location>
</feature>
<evidence type="ECO:0000313" key="4">
    <source>
        <dbReference type="EMBL" id="MVN22744.1"/>
    </source>
</evidence>
<organism evidence="4 5">
    <name type="scientific">Mucilaginibacter arboris</name>
    <dbReference type="NCBI Taxonomy" id="2682090"/>
    <lineage>
        <taxon>Bacteria</taxon>
        <taxon>Pseudomonadati</taxon>
        <taxon>Bacteroidota</taxon>
        <taxon>Sphingobacteriia</taxon>
        <taxon>Sphingobacteriales</taxon>
        <taxon>Sphingobacteriaceae</taxon>
        <taxon>Mucilaginibacter</taxon>
    </lineage>
</organism>
<keyword evidence="1" id="KW-0732">Signal</keyword>
<evidence type="ECO:0000259" key="2">
    <source>
        <dbReference type="Pfam" id="PF13472"/>
    </source>
</evidence>